<organism evidence="7">
    <name type="scientific">Auxenochlorella protothecoides</name>
    <name type="common">Green microalga</name>
    <name type="synonym">Chlorella protothecoides</name>
    <dbReference type="NCBI Taxonomy" id="3075"/>
    <lineage>
        <taxon>Eukaryota</taxon>
        <taxon>Viridiplantae</taxon>
        <taxon>Chlorophyta</taxon>
        <taxon>core chlorophytes</taxon>
        <taxon>Trebouxiophyceae</taxon>
        <taxon>Chlorellales</taxon>
        <taxon>Chlorellaceae</taxon>
        <taxon>Auxenochlorella</taxon>
    </lineage>
</organism>
<evidence type="ECO:0000256" key="3">
    <source>
        <dbReference type="ARBA" id="ARBA00022741"/>
    </source>
</evidence>
<dbReference type="InterPro" id="IPR009001">
    <property type="entry name" value="Transl_elong_EF1A/Init_IF2_C"/>
</dbReference>
<feature type="region of interest" description="Disordered" evidence="5">
    <location>
        <begin position="19"/>
        <end position="42"/>
    </location>
</feature>
<dbReference type="SUPFAM" id="SSF52540">
    <property type="entry name" value="P-loop containing nucleoside triphosphate hydrolases"/>
    <property type="match status" value="1"/>
</dbReference>
<evidence type="ECO:0000256" key="2">
    <source>
        <dbReference type="ARBA" id="ARBA00007249"/>
    </source>
</evidence>
<dbReference type="FunFam" id="3.40.50.300:FF:000091">
    <property type="entry name" value="Probable GTP-binding protein 1"/>
    <property type="match status" value="1"/>
</dbReference>
<dbReference type="GO" id="GO:0005525">
    <property type="term" value="F:GTP binding"/>
    <property type="evidence" value="ECO:0007669"/>
    <property type="project" value="UniProtKB-KW"/>
</dbReference>
<name>A0A1D2A9R6_AUXPR</name>
<keyword evidence="3" id="KW-0547">Nucleotide-binding</keyword>
<evidence type="ECO:0000256" key="1">
    <source>
        <dbReference type="ARBA" id="ARBA00003982"/>
    </source>
</evidence>
<dbReference type="SUPFAM" id="SSF50465">
    <property type="entry name" value="EF-Tu/eEF-1alpha/eIF2-gamma C-terminal domain"/>
    <property type="match status" value="1"/>
</dbReference>
<comment type="similarity">
    <text evidence="2">Belongs to the TRAFAC class translation factor GTPase superfamily. Classic translation factor GTPase family. EF-Tu/EF-1A subfamily.</text>
</comment>
<feature type="compositionally biased region" description="Polar residues" evidence="5">
    <location>
        <begin position="33"/>
        <end position="42"/>
    </location>
</feature>
<evidence type="ECO:0000256" key="4">
    <source>
        <dbReference type="ARBA" id="ARBA00023134"/>
    </source>
</evidence>
<dbReference type="Gene3D" id="3.40.50.300">
    <property type="entry name" value="P-loop containing nucleotide triphosphate hydrolases"/>
    <property type="match status" value="1"/>
</dbReference>
<dbReference type="CDD" id="cd03694">
    <property type="entry name" value="GTPBP_II"/>
    <property type="match status" value="1"/>
</dbReference>
<dbReference type="SUPFAM" id="SSF50447">
    <property type="entry name" value="Translation proteins"/>
    <property type="match status" value="1"/>
</dbReference>
<dbReference type="Gene3D" id="2.40.30.10">
    <property type="entry name" value="Translation factors"/>
    <property type="match status" value="2"/>
</dbReference>
<protein>
    <recommendedName>
        <fullName evidence="6">Tr-type G domain-containing protein</fullName>
    </recommendedName>
</protein>
<dbReference type="GO" id="GO:0003924">
    <property type="term" value="F:GTPase activity"/>
    <property type="evidence" value="ECO:0007669"/>
    <property type="project" value="InterPro"/>
</dbReference>
<dbReference type="CDD" id="cd03708">
    <property type="entry name" value="GTPBP_III"/>
    <property type="match status" value="1"/>
</dbReference>
<accession>A0A1D2A9R6</accession>
<dbReference type="InterPro" id="IPR050055">
    <property type="entry name" value="EF-Tu_GTPase"/>
</dbReference>
<dbReference type="InterPro" id="IPR009000">
    <property type="entry name" value="Transl_B-barrel_sf"/>
</dbReference>
<proteinExistence type="inferred from homology"/>
<dbReference type="FunFam" id="2.40.30.10:FF:000014">
    <property type="entry name" value="Probable GTP-binding protein 1"/>
    <property type="match status" value="1"/>
</dbReference>
<keyword evidence="4" id="KW-0342">GTP-binding</keyword>
<evidence type="ECO:0000313" key="7">
    <source>
        <dbReference type="EMBL" id="JAT75940.1"/>
    </source>
</evidence>
<dbReference type="Pfam" id="PF00009">
    <property type="entry name" value="GTP_EFTU"/>
    <property type="match status" value="1"/>
</dbReference>
<dbReference type="InterPro" id="IPR004161">
    <property type="entry name" value="EFTu-like_2"/>
</dbReference>
<dbReference type="InterPro" id="IPR027417">
    <property type="entry name" value="P-loop_NTPase"/>
</dbReference>
<dbReference type="PANTHER" id="PTHR43721">
    <property type="entry name" value="ELONGATION FACTOR TU-RELATED"/>
    <property type="match status" value="1"/>
</dbReference>
<dbReference type="InterPro" id="IPR000795">
    <property type="entry name" value="T_Tr_GTP-bd_dom"/>
</dbReference>
<feature type="domain" description="Tr-type G" evidence="6">
    <location>
        <begin position="142"/>
        <end position="370"/>
    </location>
</feature>
<dbReference type="PANTHER" id="PTHR43721:SF9">
    <property type="entry name" value="GTP-BINDING PROTEIN 1"/>
    <property type="match status" value="1"/>
</dbReference>
<dbReference type="EMBL" id="GDKF01002682">
    <property type="protein sequence ID" value="JAT75940.1"/>
    <property type="molecule type" value="Transcribed_RNA"/>
</dbReference>
<evidence type="ECO:0000256" key="5">
    <source>
        <dbReference type="SAM" id="MobiDB-lite"/>
    </source>
</evidence>
<dbReference type="GO" id="GO:0003746">
    <property type="term" value="F:translation elongation factor activity"/>
    <property type="evidence" value="ECO:0007669"/>
    <property type="project" value="TreeGrafter"/>
</dbReference>
<dbReference type="Pfam" id="PF03144">
    <property type="entry name" value="GTP_EFTU_D2"/>
    <property type="match status" value="1"/>
</dbReference>
<dbReference type="AlphaFoldDB" id="A0A1D2A9R6"/>
<evidence type="ECO:0000259" key="6">
    <source>
        <dbReference type="PROSITE" id="PS51722"/>
    </source>
</evidence>
<gene>
    <name evidence="7" type="ORF">g.54367</name>
</gene>
<comment type="function">
    <text evidence="1">This protein promotes the GTP-dependent binding of aminoacyl-tRNA to the A-site of ribosomes during protein biosynthesis.</text>
</comment>
<reference evidence="7" key="1">
    <citation type="submission" date="2015-08" db="EMBL/GenBank/DDBJ databases">
        <authorList>
            <person name="Babu N.S."/>
            <person name="Beckwith C.J."/>
            <person name="Beseler K.G."/>
            <person name="Brison A."/>
            <person name="Carone J.V."/>
            <person name="Caskin T.P."/>
            <person name="Diamond M."/>
            <person name="Durham M.E."/>
            <person name="Foxe J.M."/>
            <person name="Go M."/>
            <person name="Henderson B.A."/>
            <person name="Jones I.B."/>
            <person name="McGettigan J.A."/>
            <person name="Micheletti S.J."/>
            <person name="Nasrallah M.E."/>
            <person name="Ortiz D."/>
            <person name="Piller C.R."/>
            <person name="Privatt S.R."/>
            <person name="Schneider S.L."/>
            <person name="Sharp S."/>
            <person name="Smith T.C."/>
            <person name="Stanton J.D."/>
            <person name="Ullery H.E."/>
            <person name="Wilson R.J."/>
            <person name="Serrano M.G."/>
            <person name="Buck G."/>
            <person name="Lee V."/>
            <person name="Wang Y."/>
            <person name="Carvalho R."/>
            <person name="Voegtly L."/>
            <person name="Shi R."/>
            <person name="Duckworth R."/>
            <person name="Johnson A."/>
            <person name="Loviza R."/>
            <person name="Walstead R."/>
            <person name="Shah Z."/>
            <person name="Kiflezghi M."/>
            <person name="Wade K."/>
            <person name="Ball S.L."/>
            <person name="Bradley K.W."/>
            <person name="Asai D.J."/>
            <person name="Bowman C.A."/>
            <person name="Russell D.A."/>
            <person name="Pope W.H."/>
            <person name="Jacobs-Sera D."/>
            <person name="Hendrix R.W."/>
            <person name="Hatfull G.F."/>
        </authorList>
    </citation>
    <scope>NUCLEOTIDE SEQUENCE</scope>
</reference>
<sequence length="565" mass="60320">MESPSIPQDKATARLYEAGTGGNGKVLHGASPATRSGEVSTTGLHDEALGVRDPGTPDMPAWLRDVQKHIQTHGEGMVELNGTTLGEESPSQASMDAALSSLRDAMQAVGAEARVLRSRPATRDSRASTDVWVRCRPGEGEVLEVHVAVIGNVDSGKSTLVGVLTHAALDDGRGSARARVFTHGHEQSTGRTSSIGQHSICLDASGTFLNDAQYRPSTASDYVARAAKIITLVDLAGHTKYFKTTASGLTGHLPDYAAVVIGANAGVIGMCKEHLGVALALQIPTFFVVTKVDLAPAHVAKHSLETLTTILKHPSIRKKPFMIRSMDDVITCAKHLHTSNLAPIFVTSCVSGAGLDLIRTFLDLLPQRHQWSTKRAEGAQFMINEVFGVPGVGTVVSGTVRSGVIVPGSVLALGPDVSDGTFKPCAVKSVHFKRLPVDHVVAGQTASLALKKVKRSGVRRGMILADPGLHCSAGWEFEAEIAVLTHSTTIQTRYQAVIHCEAVRQSAQVVGMDRDRLRSGDRATVRFRFLQHPEYLTPGARFVFREGKTKGVGRVVGFADEKRKA</sequence>
<dbReference type="PROSITE" id="PS51722">
    <property type="entry name" value="G_TR_2"/>
    <property type="match status" value="1"/>
</dbReference>